<sequence>MARKLFHFGARSKKISSQNEKNPAPLYSIKSNRNRSVLGSYSGDSSSQASGE</sequence>
<evidence type="ECO:0000256" key="1">
    <source>
        <dbReference type="SAM" id="MobiDB-lite"/>
    </source>
</evidence>
<dbReference type="Proteomes" id="UP001179501">
    <property type="component" value="Chromosome"/>
</dbReference>
<feature type="region of interest" description="Disordered" evidence="1">
    <location>
        <begin position="1"/>
        <end position="52"/>
    </location>
</feature>
<protein>
    <submittedName>
        <fullName evidence="2">Uncharacterized protein</fullName>
    </submittedName>
</protein>
<feature type="compositionally biased region" description="Basic residues" evidence="1">
    <location>
        <begin position="1"/>
        <end position="14"/>
    </location>
</feature>
<dbReference type="EMBL" id="CP116614">
    <property type="protein sequence ID" value="WCG02930.1"/>
    <property type="molecule type" value="Genomic_DNA"/>
</dbReference>
<evidence type="ECO:0000313" key="2">
    <source>
        <dbReference type="EMBL" id="WCG02930.1"/>
    </source>
</evidence>
<proteinExistence type="predicted"/>
<dbReference type="AlphaFoldDB" id="A0AAF0BDZ8"/>
<reference evidence="2" key="1">
    <citation type="submission" date="2023-01" db="EMBL/GenBank/DDBJ databases">
        <title>Phages are important unrecognized players in the ecology of the oral pathogen Porphyromonas gingivalis.</title>
        <authorList>
            <person name="Matrishin C.B."/>
            <person name="Kauffman K.M."/>
        </authorList>
    </citation>
    <scope>NUCLEOTIDE SEQUENCE</scope>
    <source>
        <strain evidence="2">ATCC 49417</strain>
    </source>
</reference>
<evidence type="ECO:0000313" key="3">
    <source>
        <dbReference type="Proteomes" id="UP001179501"/>
    </source>
</evidence>
<name>A0AAF0BDZ8_PORGN</name>
<accession>A0AAF0BDZ8</accession>
<feature type="compositionally biased region" description="Low complexity" evidence="1">
    <location>
        <begin position="36"/>
        <end position="52"/>
    </location>
</feature>
<gene>
    <name evidence="2" type="ORF">NY151_09815</name>
</gene>
<organism evidence="2 3">
    <name type="scientific">Porphyromonas gingivalis</name>
    <name type="common">Bacteroides gingivalis</name>
    <dbReference type="NCBI Taxonomy" id="837"/>
    <lineage>
        <taxon>Bacteria</taxon>
        <taxon>Pseudomonadati</taxon>
        <taxon>Bacteroidota</taxon>
        <taxon>Bacteroidia</taxon>
        <taxon>Bacteroidales</taxon>
        <taxon>Porphyromonadaceae</taxon>
        <taxon>Porphyromonas</taxon>
    </lineage>
</organism>